<dbReference type="Proteomes" id="UP000716291">
    <property type="component" value="Unassembled WGS sequence"/>
</dbReference>
<dbReference type="AlphaFoldDB" id="A0A9P6X0R3"/>
<name>A0A9P6X0R3_RHIOR</name>
<evidence type="ECO:0000313" key="1">
    <source>
        <dbReference type="EMBL" id="KAG1302829.1"/>
    </source>
</evidence>
<gene>
    <name evidence="1" type="ORF">G6F64_010600</name>
</gene>
<protein>
    <submittedName>
        <fullName evidence="1">Uncharacterized protein</fullName>
    </submittedName>
</protein>
<keyword evidence="2" id="KW-1185">Reference proteome</keyword>
<organism evidence="1 2">
    <name type="scientific">Rhizopus oryzae</name>
    <name type="common">Mucormycosis agent</name>
    <name type="synonym">Rhizopus arrhizus var. delemar</name>
    <dbReference type="NCBI Taxonomy" id="64495"/>
    <lineage>
        <taxon>Eukaryota</taxon>
        <taxon>Fungi</taxon>
        <taxon>Fungi incertae sedis</taxon>
        <taxon>Mucoromycota</taxon>
        <taxon>Mucoromycotina</taxon>
        <taxon>Mucoromycetes</taxon>
        <taxon>Mucorales</taxon>
        <taxon>Mucorineae</taxon>
        <taxon>Rhizopodaceae</taxon>
        <taxon>Rhizopus</taxon>
    </lineage>
</organism>
<proteinExistence type="predicted"/>
<evidence type="ECO:0000313" key="2">
    <source>
        <dbReference type="Proteomes" id="UP000716291"/>
    </source>
</evidence>
<accession>A0A9P6X0R3</accession>
<reference evidence="1" key="1">
    <citation type="journal article" date="2020" name="Microb. Genom.">
        <title>Genetic diversity of clinical and environmental Mucorales isolates obtained from an investigation of mucormycosis cases among solid organ transplant recipients.</title>
        <authorList>
            <person name="Nguyen M.H."/>
            <person name="Kaul D."/>
            <person name="Muto C."/>
            <person name="Cheng S.J."/>
            <person name="Richter R.A."/>
            <person name="Bruno V.M."/>
            <person name="Liu G."/>
            <person name="Beyhan S."/>
            <person name="Sundermann A.J."/>
            <person name="Mounaud S."/>
            <person name="Pasculle A.W."/>
            <person name="Nierman W.C."/>
            <person name="Driscoll E."/>
            <person name="Cumbie R."/>
            <person name="Clancy C.J."/>
            <person name="Dupont C.L."/>
        </authorList>
    </citation>
    <scope>NUCLEOTIDE SEQUENCE</scope>
    <source>
        <strain evidence="1">GL11</strain>
    </source>
</reference>
<sequence>MTTYSLRNEILKYQGASAFGIQCICDKITLMNTSLCNSTKWQVIELRSAIIPVTWDSRTSMMSVFELLATLQNEYDILRKLQQENSFLESGGRELPELQKNTKQDNREWPPVLREEHIQFLVNYIDSNATSTVDLAHDELCKAFSGLKISVNAVHKDMRTKCNLYLKRTEILCEKRVSDTTIRKRKLYVEKCKENNVDCQKNCVFIHEAGFNLYIMRNPAWIPKKPTYQG</sequence>
<comment type="caution">
    <text evidence="1">The sequence shown here is derived from an EMBL/GenBank/DDBJ whole genome shotgun (WGS) entry which is preliminary data.</text>
</comment>
<dbReference type="EMBL" id="JAANQT010002243">
    <property type="protein sequence ID" value="KAG1302829.1"/>
    <property type="molecule type" value="Genomic_DNA"/>
</dbReference>